<comment type="caution">
    <text evidence="3">The sequence shown here is derived from an EMBL/GenBank/DDBJ whole genome shotgun (WGS) entry which is preliminary data.</text>
</comment>
<dbReference type="PANTHER" id="PTHR30093:SF2">
    <property type="entry name" value="TYPE II SECRETION SYSTEM PROTEIN H"/>
    <property type="match status" value="1"/>
</dbReference>
<dbReference type="Gene3D" id="3.30.700.10">
    <property type="entry name" value="Glycoprotein, Type 4 Pilin"/>
    <property type="match status" value="1"/>
</dbReference>
<feature type="domain" description="DUF1559" evidence="2">
    <location>
        <begin position="36"/>
        <end position="368"/>
    </location>
</feature>
<reference evidence="3 4" key="1">
    <citation type="submission" date="2017-05" db="EMBL/GenBank/DDBJ databases">
        <authorList>
            <person name="Varghese N."/>
            <person name="Submissions S."/>
        </authorList>
    </citation>
    <scope>NUCLEOTIDE SEQUENCE [LARGE SCALE GENOMIC DNA]</scope>
    <source>
        <strain evidence="3 4">DSM 25457</strain>
    </source>
</reference>
<feature type="region of interest" description="Disordered" evidence="1">
    <location>
        <begin position="314"/>
        <end position="334"/>
    </location>
</feature>
<dbReference type="InterPro" id="IPR012902">
    <property type="entry name" value="N_methyl_site"/>
</dbReference>
<dbReference type="EMBL" id="FXUG01000003">
    <property type="protein sequence ID" value="SMP50558.1"/>
    <property type="molecule type" value="Genomic_DNA"/>
</dbReference>
<evidence type="ECO:0000259" key="2">
    <source>
        <dbReference type="Pfam" id="PF07596"/>
    </source>
</evidence>
<protein>
    <submittedName>
        <fullName evidence="3">Prepilin-type N-terminal cleavage/methylation domain-containing protein/prepilin-type processing-associated H-X9-DG domain-containing protein</fullName>
    </submittedName>
</protein>
<evidence type="ECO:0000313" key="4">
    <source>
        <dbReference type="Proteomes" id="UP001158067"/>
    </source>
</evidence>
<proteinExistence type="predicted"/>
<evidence type="ECO:0000313" key="3">
    <source>
        <dbReference type="EMBL" id="SMP50558.1"/>
    </source>
</evidence>
<dbReference type="PANTHER" id="PTHR30093">
    <property type="entry name" value="GENERAL SECRETION PATHWAY PROTEIN G"/>
    <property type="match status" value="1"/>
</dbReference>
<dbReference type="Pfam" id="PF07596">
    <property type="entry name" value="SBP_bac_10"/>
    <property type="match status" value="1"/>
</dbReference>
<keyword evidence="4" id="KW-1185">Reference proteome</keyword>
<dbReference type="Proteomes" id="UP001158067">
    <property type="component" value="Unassembled WGS sequence"/>
</dbReference>
<dbReference type="NCBIfam" id="TIGR04294">
    <property type="entry name" value="pre_pil_HX9DG"/>
    <property type="match status" value="1"/>
</dbReference>
<dbReference type="InterPro" id="IPR011453">
    <property type="entry name" value="DUF1559"/>
</dbReference>
<feature type="compositionally biased region" description="Polar residues" evidence="1">
    <location>
        <begin position="376"/>
        <end position="393"/>
    </location>
</feature>
<dbReference type="InterPro" id="IPR045584">
    <property type="entry name" value="Pilin-like"/>
</dbReference>
<name>A0ABY1PVW9_9BACT</name>
<feature type="region of interest" description="Disordered" evidence="1">
    <location>
        <begin position="76"/>
        <end position="97"/>
    </location>
</feature>
<gene>
    <name evidence="3" type="ORF">SAMN06265222_103124</name>
</gene>
<dbReference type="InterPro" id="IPR027558">
    <property type="entry name" value="Pre_pil_HX9DG_C"/>
</dbReference>
<dbReference type="NCBIfam" id="TIGR02532">
    <property type="entry name" value="IV_pilin_GFxxxE"/>
    <property type="match status" value="1"/>
</dbReference>
<feature type="region of interest" description="Disordered" evidence="1">
    <location>
        <begin position="367"/>
        <end position="393"/>
    </location>
</feature>
<evidence type="ECO:0000256" key="1">
    <source>
        <dbReference type="SAM" id="MobiDB-lite"/>
    </source>
</evidence>
<dbReference type="Pfam" id="PF07963">
    <property type="entry name" value="N_methyl"/>
    <property type="match status" value="1"/>
</dbReference>
<organism evidence="3 4">
    <name type="scientific">Neorhodopirellula lusitana</name>
    <dbReference type="NCBI Taxonomy" id="445327"/>
    <lineage>
        <taxon>Bacteria</taxon>
        <taxon>Pseudomonadati</taxon>
        <taxon>Planctomycetota</taxon>
        <taxon>Planctomycetia</taxon>
        <taxon>Pirellulales</taxon>
        <taxon>Pirellulaceae</taxon>
        <taxon>Neorhodopirellula</taxon>
    </lineage>
</organism>
<sequence length="415" mass="44311">MDKLRFKRRDGFTLVELLVVIAIIGVLVGLLLPAVQAAREAARRMSCSNNFKQIGLSMHNYHSAFSQLTSAAGGTNGWSGHTRIDSGPNGDGKPIGSDGLQNQAMLSYVVGLLPFMEQQALWESISNPLTVGSSRWPAMGPCPERSTAYPPFRTEVPGLRCPSDPGGTKAGWGRINYAACIGDSSRIPNWSYMDGIHKSAHRGVFQAFKGFKFRSILDGLSNTIAAGEIGTSRDAKRVQGTVRAYLSGSDLHKSPGSTCFNNTASVLDPDRPGYYKGQEYWSGSGNKYLYRRGHNWASGSVGRTAFMTIAPPNSASCSSSRGNPRGNPWPNSGVNSDGVYSAGSFHQGGCHVLMADGAVKFITDSIDAGDPEGNTVGRTNDTNMSEYSPAGSQSPYGLWGSLGSRASGEVIDQEF</sequence>
<accession>A0ABY1PVW9</accession>
<dbReference type="SUPFAM" id="SSF54523">
    <property type="entry name" value="Pili subunits"/>
    <property type="match status" value="1"/>
</dbReference>
<dbReference type="RefSeq" id="WP_283431932.1">
    <property type="nucleotide sequence ID" value="NZ_FXUG01000003.1"/>
</dbReference>